<feature type="transmembrane region" description="Helical" evidence="12">
    <location>
        <begin position="332"/>
        <end position="356"/>
    </location>
</feature>
<feature type="transmembrane region" description="Helical" evidence="12">
    <location>
        <begin position="244"/>
        <end position="265"/>
    </location>
</feature>
<keyword evidence="7 12" id="KW-0472">Membrane</keyword>
<feature type="region of interest" description="Disordered" evidence="11">
    <location>
        <begin position="1"/>
        <end position="64"/>
    </location>
</feature>
<evidence type="ECO:0000256" key="3">
    <source>
        <dbReference type="ARBA" id="ARBA00022448"/>
    </source>
</evidence>
<evidence type="ECO:0000256" key="10">
    <source>
        <dbReference type="RuleBase" id="RU000477"/>
    </source>
</evidence>
<proteinExistence type="inferred from homology"/>
<evidence type="ECO:0000313" key="13">
    <source>
        <dbReference type="EMBL" id="TKA25854.1"/>
    </source>
</evidence>
<evidence type="ECO:0000256" key="7">
    <source>
        <dbReference type="ARBA" id="ARBA00023136"/>
    </source>
</evidence>
<evidence type="ECO:0000313" key="14">
    <source>
        <dbReference type="Proteomes" id="UP000308549"/>
    </source>
</evidence>
<gene>
    <name evidence="13" type="ORF">B0A50_05609</name>
</gene>
<comment type="subcellular location">
    <subcellularLocation>
        <location evidence="1">Membrane</location>
        <topology evidence="1">Multi-pass membrane protein</topology>
    </subcellularLocation>
</comment>
<dbReference type="EMBL" id="NAJL01000032">
    <property type="protein sequence ID" value="TKA25854.1"/>
    <property type="molecule type" value="Genomic_DNA"/>
</dbReference>
<dbReference type="SUPFAM" id="SSF81338">
    <property type="entry name" value="Aquaporin-like"/>
    <property type="match status" value="1"/>
</dbReference>
<evidence type="ECO:0000256" key="8">
    <source>
        <dbReference type="ARBA" id="ARBA00034651"/>
    </source>
</evidence>
<dbReference type="PANTHER" id="PTHR43829:SF9">
    <property type="entry name" value="AQUAPORIN-9"/>
    <property type="match status" value="1"/>
</dbReference>
<feature type="transmembrane region" description="Helical" evidence="12">
    <location>
        <begin position="186"/>
        <end position="206"/>
    </location>
</feature>
<dbReference type="NCBIfam" id="TIGR00861">
    <property type="entry name" value="MIP"/>
    <property type="match status" value="1"/>
</dbReference>
<dbReference type="GO" id="GO:0005886">
    <property type="term" value="C:plasma membrane"/>
    <property type="evidence" value="ECO:0007669"/>
    <property type="project" value="TreeGrafter"/>
</dbReference>
<dbReference type="AlphaFoldDB" id="A0A4U0TUE7"/>
<feature type="compositionally biased region" description="Acidic residues" evidence="11">
    <location>
        <begin position="1"/>
        <end position="10"/>
    </location>
</feature>
<dbReference type="CDD" id="cd00333">
    <property type="entry name" value="MIP"/>
    <property type="match status" value="1"/>
</dbReference>
<dbReference type="PROSITE" id="PS00221">
    <property type="entry name" value="MIP"/>
    <property type="match status" value="1"/>
</dbReference>
<evidence type="ECO:0000256" key="5">
    <source>
        <dbReference type="ARBA" id="ARBA00022737"/>
    </source>
</evidence>
<evidence type="ECO:0000256" key="6">
    <source>
        <dbReference type="ARBA" id="ARBA00022989"/>
    </source>
</evidence>
<comment type="catalytic activity">
    <reaction evidence="9">
        <text>glycerol(in) = glycerol(out)</text>
        <dbReference type="Rhea" id="RHEA:29675"/>
        <dbReference type="ChEBI" id="CHEBI:17754"/>
    </reaction>
</comment>
<reference evidence="13 14" key="1">
    <citation type="submission" date="2017-03" db="EMBL/GenBank/DDBJ databases">
        <title>Genomes of endolithic fungi from Antarctica.</title>
        <authorList>
            <person name="Coleine C."/>
            <person name="Masonjones S."/>
            <person name="Stajich J.E."/>
        </authorList>
    </citation>
    <scope>NUCLEOTIDE SEQUENCE [LARGE SCALE GENOMIC DNA]</scope>
    <source>
        <strain evidence="13 14">CCFEE 6315</strain>
    </source>
</reference>
<evidence type="ECO:0000256" key="12">
    <source>
        <dbReference type="SAM" id="Phobius"/>
    </source>
</evidence>
<name>A0A4U0TUE7_9PEZI</name>
<feature type="transmembrane region" description="Helical" evidence="12">
    <location>
        <begin position="146"/>
        <end position="165"/>
    </location>
</feature>
<evidence type="ECO:0000256" key="2">
    <source>
        <dbReference type="ARBA" id="ARBA00006175"/>
    </source>
</evidence>
<comment type="caution">
    <text evidence="13">The sequence shown here is derived from an EMBL/GenBank/DDBJ whole genome shotgun (WGS) entry which is preliminary data.</text>
</comment>
<dbReference type="Gene3D" id="1.20.1080.10">
    <property type="entry name" value="Glycerol uptake facilitator protein"/>
    <property type="match status" value="1"/>
</dbReference>
<accession>A0A4U0TUE7</accession>
<dbReference type="InterPro" id="IPR022357">
    <property type="entry name" value="MIP_CS"/>
</dbReference>
<feature type="transmembrane region" description="Helical" evidence="12">
    <location>
        <begin position="277"/>
        <end position="295"/>
    </location>
</feature>
<evidence type="ECO:0000256" key="1">
    <source>
        <dbReference type="ARBA" id="ARBA00004141"/>
    </source>
</evidence>
<dbReference type="Proteomes" id="UP000308549">
    <property type="component" value="Unassembled WGS sequence"/>
</dbReference>
<keyword evidence="5" id="KW-0677">Repeat</keyword>
<dbReference type="FunFam" id="1.20.1080.10:FF:000027">
    <property type="entry name" value="MIP aquaporin"/>
    <property type="match status" value="1"/>
</dbReference>
<dbReference type="GO" id="GO:0015250">
    <property type="term" value="F:water channel activity"/>
    <property type="evidence" value="ECO:0007669"/>
    <property type="project" value="TreeGrafter"/>
</dbReference>
<dbReference type="GO" id="GO:0015254">
    <property type="term" value="F:glycerol channel activity"/>
    <property type="evidence" value="ECO:0007669"/>
    <property type="project" value="TreeGrafter"/>
</dbReference>
<feature type="compositionally biased region" description="Basic and acidic residues" evidence="11">
    <location>
        <begin position="49"/>
        <end position="60"/>
    </location>
</feature>
<evidence type="ECO:0000256" key="9">
    <source>
        <dbReference type="ARBA" id="ARBA00049405"/>
    </source>
</evidence>
<keyword evidence="3 10" id="KW-0813">Transport</keyword>
<feature type="compositionally biased region" description="Low complexity" evidence="11">
    <location>
        <begin position="27"/>
        <end position="39"/>
    </location>
</feature>
<comment type="similarity">
    <text evidence="2 10">Belongs to the MIP/aquaporin (TC 1.A.8) family.</text>
</comment>
<keyword evidence="4 10" id="KW-0812">Transmembrane</keyword>
<keyword evidence="6 12" id="KW-1133">Transmembrane helix</keyword>
<sequence>MMTSQAEDDGITTPLLPQNAERRQRNSARSSWRSGSHSSLAPPQLRRSSTREVHPPHNEVEPVLPATAIPAEQETRLHSANWACSDEEPNTWAQIRHNWREEFAECFGTFMILIFGPAVECQVSLHNHPATSSHEFTFGNYLQCRFAWAVGVAMAVWVAGGVSGGHCNPTITVALAIFRGFPARKVPSYIIAQVLGATLASLLVYANYAHSISLYEGGDHVRTVVGPHATAGLFFTLPAAGLPYINAFYTEFLASAVLVMIVLAVSDKGNLAPPRGTMPFAMFLALLGIGSALGVNTGYAMNAARDTGPRIALSIAGYGKDVWLHDGLYWLWAPWGAATIGGVVGALVYDAFIYTGRDSPLNKPRRGGNKDTPF</sequence>
<dbReference type="InterPro" id="IPR023271">
    <property type="entry name" value="Aquaporin-like"/>
</dbReference>
<dbReference type="PRINTS" id="PR00783">
    <property type="entry name" value="MINTRINSICP"/>
</dbReference>
<keyword evidence="14" id="KW-1185">Reference proteome</keyword>
<organism evidence="13 14">
    <name type="scientific">Salinomyces thailandicus</name>
    <dbReference type="NCBI Taxonomy" id="706561"/>
    <lineage>
        <taxon>Eukaryota</taxon>
        <taxon>Fungi</taxon>
        <taxon>Dikarya</taxon>
        <taxon>Ascomycota</taxon>
        <taxon>Pezizomycotina</taxon>
        <taxon>Dothideomycetes</taxon>
        <taxon>Dothideomycetidae</taxon>
        <taxon>Mycosphaerellales</taxon>
        <taxon>Teratosphaeriaceae</taxon>
        <taxon>Salinomyces</taxon>
    </lineage>
</organism>
<evidence type="ECO:0000256" key="4">
    <source>
        <dbReference type="ARBA" id="ARBA00022692"/>
    </source>
</evidence>
<dbReference type="InterPro" id="IPR050363">
    <property type="entry name" value="MIP/Aquaporin"/>
</dbReference>
<dbReference type="Pfam" id="PF00230">
    <property type="entry name" value="MIP"/>
    <property type="match status" value="1"/>
</dbReference>
<dbReference type="OrthoDB" id="3222at2759"/>
<evidence type="ECO:0000256" key="11">
    <source>
        <dbReference type="SAM" id="MobiDB-lite"/>
    </source>
</evidence>
<protein>
    <recommendedName>
        <fullName evidence="15">Aquaporin</fullName>
    </recommendedName>
</protein>
<dbReference type="PANTHER" id="PTHR43829">
    <property type="entry name" value="AQUAPORIN OR AQUAGLYCEROPORIN RELATED"/>
    <property type="match status" value="1"/>
</dbReference>
<evidence type="ECO:0008006" key="15">
    <source>
        <dbReference type="Google" id="ProtNLM"/>
    </source>
</evidence>
<comment type="catalytic activity">
    <reaction evidence="8">
        <text>H2O(in) = H2O(out)</text>
        <dbReference type="Rhea" id="RHEA:29667"/>
        <dbReference type="ChEBI" id="CHEBI:15377"/>
    </reaction>
</comment>
<dbReference type="InterPro" id="IPR000425">
    <property type="entry name" value="MIP"/>
</dbReference>